<comment type="caution">
    <text evidence="2">The sequence shown here is derived from an EMBL/GenBank/DDBJ whole genome shotgun (WGS) entry which is preliminary data.</text>
</comment>
<dbReference type="Gene3D" id="3.30.70.2390">
    <property type="match status" value="1"/>
</dbReference>
<protein>
    <recommendedName>
        <fullName evidence="1">LytR/CpsA/Psr regulator C-terminal domain-containing protein</fullName>
    </recommendedName>
</protein>
<dbReference type="Proteomes" id="UP000247602">
    <property type="component" value="Unassembled WGS sequence"/>
</dbReference>
<dbReference type="InterPro" id="IPR027381">
    <property type="entry name" value="LytR/CpsA/Psr_C"/>
</dbReference>
<evidence type="ECO:0000313" key="2">
    <source>
        <dbReference type="EMBL" id="PZA21862.1"/>
    </source>
</evidence>
<proteinExistence type="predicted"/>
<evidence type="ECO:0000259" key="1">
    <source>
        <dbReference type="Pfam" id="PF13399"/>
    </source>
</evidence>
<keyword evidence="3" id="KW-1185">Reference proteome</keyword>
<feature type="domain" description="LytR/CpsA/Psr regulator C-terminal" evidence="1">
    <location>
        <begin position="2"/>
        <end position="77"/>
    </location>
</feature>
<dbReference type="Pfam" id="PF13399">
    <property type="entry name" value="LytR_C"/>
    <property type="match status" value="1"/>
</dbReference>
<dbReference type="EMBL" id="QKNV01000061">
    <property type="protein sequence ID" value="PZA21862.1"/>
    <property type="molecule type" value="Genomic_DNA"/>
</dbReference>
<evidence type="ECO:0000313" key="3">
    <source>
        <dbReference type="Proteomes" id="UP000247602"/>
    </source>
</evidence>
<sequence length="95" mass="9165">MDVVNGTGDPALADEVVARLTAAGLTVGTVTTAEAGVSGIEHPEGESAGAQWLAEALGGAAVLRETAVLQVTVVLGATDSAPLVAAVDALPACAD</sequence>
<gene>
    <name evidence="2" type="ORF">DMO24_07970</name>
</gene>
<dbReference type="AlphaFoldDB" id="A0A323VAH1"/>
<accession>A0A323VAH1</accession>
<reference evidence="2 3" key="1">
    <citation type="submission" date="2018-06" db="EMBL/GenBank/DDBJ databases">
        <title>Draft genome sequence of Modestobacter versicolor CP153-2.</title>
        <authorList>
            <person name="Gundlapally S.R."/>
        </authorList>
    </citation>
    <scope>NUCLEOTIDE SEQUENCE [LARGE SCALE GENOMIC DNA]</scope>
    <source>
        <strain evidence="2 3">CP153-2</strain>
    </source>
</reference>
<name>A0A323VAH1_9ACTN</name>
<organism evidence="2 3">
    <name type="scientific">Modestobacter versicolor</name>
    <dbReference type="NCBI Taxonomy" id="429133"/>
    <lineage>
        <taxon>Bacteria</taxon>
        <taxon>Bacillati</taxon>
        <taxon>Actinomycetota</taxon>
        <taxon>Actinomycetes</taxon>
        <taxon>Geodermatophilales</taxon>
        <taxon>Geodermatophilaceae</taxon>
        <taxon>Modestobacter</taxon>
    </lineage>
</organism>